<dbReference type="AlphaFoldDB" id="A0A1E3QUW0"/>
<dbReference type="EMBL" id="KV454427">
    <property type="protein sequence ID" value="ODQ81466.1"/>
    <property type="molecule type" value="Genomic_DNA"/>
</dbReference>
<dbReference type="Proteomes" id="UP000094336">
    <property type="component" value="Unassembled WGS sequence"/>
</dbReference>
<name>A0A1E3QUW0_9ASCO</name>
<protein>
    <submittedName>
        <fullName evidence="1">Uncharacterized protein</fullName>
    </submittedName>
</protein>
<evidence type="ECO:0000313" key="2">
    <source>
        <dbReference type="Proteomes" id="UP000094336"/>
    </source>
</evidence>
<proteinExistence type="predicted"/>
<reference evidence="2" key="1">
    <citation type="submission" date="2016-05" db="EMBL/GenBank/DDBJ databases">
        <title>Comparative genomics of biotechnologically important yeasts.</title>
        <authorList>
            <consortium name="DOE Joint Genome Institute"/>
            <person name="Riley R."/>
            <person name="Haridas S."/>
            <person name="Wolfe K.H."/>
            <person name="Lopes M.R."/>
            <person name="Hittinger C.T."/>
            <person name="Goker M."/>
            <person name="Salamov A."/>
            <person name="Wisecaver J."/>
            <person name="Long T.M."/>
            <person name="Aerts A.L."/>
            <person name="Barry K."/>
            <person name="Choi C."/>
            <person name="Clum A."/>
            <person name="Coughlan A.Y."/>
            <person name="Deshpande S."/>
            <person name="Douglass A.P."/>
            <person name="Hanson S.J."/>
            <person name="Klenk H.-P."/>
            <person name="Labutti K."/>
            <person name="Lapidus A."/>
            <person name="Lindquist E."/>
            <person name="Lipzen A."/>
            <person name="Meier-Kolthoff J.P."/>
            <person name="Ohm R.A."/>
            <person name="Otillar R.P."/>
            <person name="Pangilinan J."/>
            <person name="Peng Y."/>
            <person name="Rokas A."/>
            <person name="Rosa C.A."/>
            <person name="Scheuner C."/>
            <person name="Sibirny A.A."/>
            <person name="Slot J.C."/>
            <person name="Stielow J.B."/>
            <person name="Sun H."/>
            <person name="Kurtzman C.P."/>
            <person name="Blackwell M."/>
            <person name="Grigoriev I.V."/>
            <person name="Jeffries T.W."/>
        </authorList>
    </citation>
    <scope>NUCLEOTIDE SEQUENCE [LARGE SCALE GENOMIC DNA]</scope>
    <source>
        <strain evidence="2">NRRL Y-12698</strain>
    </source>
</reference>
<keyword evidence="2" id="KW-1185">Reference proteome</keyword>
<accession>A0A1E3QUW0</accession>
<evidence type="ECO:0000313" key="1">
    <source>
        <dbReference type="EMBL" id="ODQ81466.1"/>
    </source>
</evidence>
<dbReference type="GeneID" id="30145716"/>
<dbReference type="RefSeq" id="XP_018986794.1">
    <property type="nucleotide sequence ID" value="XM_019127863.1"/>
</dbReference>
<sequence length="53" mass="5749">MCASANRIPPPFVRKALGLEIHTGPAPHSSNAAPYLYNWGKKKQLEISVVSMA</sequence>
<organism evidence="1 2">
    <name type="scientific">Babjeviella inositovora NRRL Y-12698</name>
    <dbReference type="NCBI Taxonomy" id="984486"/>
    <lineage>
        <taxon>Eukaryota</taxon>
        <taxon>Fungi</taxon>
        <taxon>Dikarya</taxon>
        <taxon>Ascomycota</taxon>
        <taxon>Saccharomycotina</taxon>
        <taxon>Pichiomycetes</taxon>
        <taxon>Serinales incertae sedis</taxon>
        <taxon>Babjeviella</taxon>
    </lineage>
</organism>
<gene>
    <name evidence="1" type="ORF">BABINDRAFT_159751</name>
</gene>